<dbReference type="EMBL" id="BRXW01000064">
    <property type="protein sequence ID" value="GMI03863.1"/>
    <property type="molecule type" value="Genomic_DNA"/>
</dbReference>
<reference evidence="2" key="1">
    <citation type="journal article" date="2023" name="Commun. Biol.">
        <title>Genome analysis of Parmales, the sister group of diatoms, reveals the evolutionary specialization of diatoms from phago-mixotrophs to photoautotrophs.</title>
        <authorList>
            <person name="Ban H."/>
            <person name="Sato S."/>
            <person name="Yoshikawa S."/>
            <person name="Yamada K."/>
            <person name="Nakamura Y."/>
            <person name="Ichinomiya M."/>
            <person name="Sato N."/>
            <person name="Blanc-Mathieu R."/>
            <person name="Endo H."/>
            <person name="Kuwata A."/>
            <person name="Ogata H."/>
        </authorList>
    </citation>
    <scope>NUCLEOTIDE SEQUENCE [LARGE SCALE GENOMIC DNA]</scope>
    <source>
        <strain evidence="2">NIES 3700</strain>
    </source>
</reference>
<keyword evidence="2" id="KW-1185">Reference proteome</keyword>
<dbReference type="AlphaFoldDB" id="A0A9W7F783"/>
<dbReference type="Proteomes" id="UP001165122">
    <property type="component" value="Unassembled WGS sequence"/>
</dbReference>
<accession>A0A9W7F783</accession>
<evidence type="ECO:0000313" key="1">
    <source>
        <dbReference type="EMBL" id="GMI03863.1"/>
    </source>
</evidence>
<comment type="caution">
    <text evidence="1">The sequence shown here is derived from an EMBL/GenBank/DDBJ whole genome shotgun (WGS) entry which is preliminary data.</text>
</comment>
<name>A0A9W7F783_9STRA</name>
<sequence>MVPSQLSNLHMALSSTTEDNLEHLLQDTQGFFPKMTSKKWLLYNHVFGLIKSGRYSEASSGITEFENCLECTFGLDILIYSLNSLSTLNIAGLASNNLFGILATNDYNSINKAVRIYDESYHGLISGFGRGVGLTKQKGFLQMKEEEQIDTKVGPWILTQAGLSLIELTVSGYVEIGDFRWKKLGERMGEVDFEYFREGSVVKRIILEEDLLGQELEGIEHSLFGEEVFRTLKILNAFKEEEAVGKAWARAVLEERPEDKKMADICGGWGVEESF</sequence>
<evidence type="ECO:0000313" key="2">
    <source>
        <dbReference type="Proteomes" id="UP001165122"/>
    </source>
</evidence>
<proteinExistence type="predicted"/>
<gene>
    <name evidence="1" type="ORF">TrLO_g11407</name>
</gene>
<protein>
    <submittedName>
        <fullName evidence="1">Uncharacterized protein</fullName>
    </submittedName>
</protein>
<dbReference type="OrthoDB" id="10529858at2759"/>
<organism evidence="1 2">
    <name type="scientific">Triparma laevis f. longispina</name>
    <dbReference type="NCBI Taxonomy" id="1714387"/>
    <lineage>
        <taxon>Eukaryota</taxon>
        <taxon>Sar</taxon>
        <taxon>Stramenopiles</taxon>
        <taxon>Ochrophyta</taxon>
        <taxon>Bolidophyceae</taxon>
        <taxon>Parmales</taxon>
        <taxon>Triparmaceae</taxon>
        <taxon>Triparma</taxon>
    </lineage>
</organism>